<dbReference type="AlphaFoldDB" id="A0A9K3N966"/>
<feature type="domain" description="ULTRAPETALA1/2 SAND" evidence="1">
    <location>
        <begin position="26"/>
        <end position="69"/>
    </location>
</feature>
<protein>
    <submittedName>
        <fullName evidence="2">Developmental regulator, ULTRAPETALA</fullName>
    </submittedName>
</protein>
<gene>
    <name evidence="2" type="ORF">HanXRQr2_Chr09g0389771</name>
</gene>
<keyword evidence="3" id="KW-1185">Reference proteome</keyword>
<evidence type="ECO:0000313" key="3">
    <source>
        <dbReference type="Proteomes" id="UP000215914"/>
    </source>
</evidence>
<dbReference type="Gramene" id="mRNA:HanXRQr2_Chr09g0389771">
    <property type="protein sequence ID" value="CDS:HanXRQr2_Chr09g0389771.1"/>
    <property type="gene ID" value="HanXRQr2_Chr09g0389771"/>
</dbReference>
<dbReference type="InterPro" id="IPR020533">
    <property type="entry name" value="Developmental_reg_ULTRAPETALA"/>
</dbReference>
<reference evidence="2" key="2">
    <citation type="submission" date="2020-06" db="EMBL/GenBank/DDBJ databases">
        <title>Helianthus annuus Genome sequencing and assembly Release 2.</title>
        <authorList>
            <person name="Gouzy J."/>
            <person name="Langlade N."/>
            <person name="Munos S."/>
        </authorList>
    </citation>
    <scope>NUCLEOTIDE SEQUENCE</scope>
    <source>
        <tissue evidence="2">Leaves</tissue>
    </source>
</reference>
<evidence type="ECO:0000259" key="1">
    <source>
        <dbReference type="Pfam" id="PF23292"/>
    </source>
</evidence>
<comment type="caution">
    <text evidence="2">The sequence shown here is derived from an EMBL/GenBank/DDBJ whole genome shotgun (WGS) entry which is preliminary data.</text>
</comment>
<accession>A0A9K3N966</accession>
<reference evidence="2" key="1">
    <citation type="journal article" date="2017" name="Nature">
        <title>The sunflower genome provides insights into oil metabolism, flowering and Asterid evolution.</title>
        <authorList>
            <person name="Badouin H."/>
            <person name="Gouzy J."/>
            <person name="Grassa C.J."/>
            <person name="Murat F."/>
            <person name="Staton S.E."/>
            <person name="Cottret L."/>
            <person name="Lelandais-Briere C."/>
            <person name="Owens G.L."/>
            <person name="Carrere S."/>
            <person name="Mayjonade B."/>
            <person name="Legrand L."/>
            <person name="Gill N."/>
            <person name="Kane N.C."/>
            <person name="Bowers J.E."/>
            <person name="Hubner S."/>
            <person name="Bellec A."/>
            <person name="Berard A."/>
            <person name="Berges H."/>
            <person name="Blanchet N."/>
            <person name="Boniface M.C."/>
            <person name="Brunel D."/>
            <person name="Catrice O."/>
            <person name="Chaidir N."/>
            <person name="Claudel C."/>
            <person name="Donnadieu C."/>
            <person name="Faraut T."/>
            <person name="Fievet G."/>
            <person name="Helmstetter N."/>
            <person name="King M."/>
            <person name="Knapp S.J."/>
            <person name="Lai Z."/>
            <person name="Le Paslier M.C."/>
            <person name="Lippi Y."/>
            <person name="Lorenzon L."/>
            <person name="Mandel J.R."/>
            <person name="Marage G."/>
            <person name="Marchand G."/>
            <person name="Marquand E."/>
            <person name="Bret-Mestries E."/>
            <person name="Morien E."/>
            <person name="Nambeesan S."/>
            <person name="Nguyen T."/>
            <person name="Pegot-Espagnet P."/>
            <person name="Pouilly N."/>
            <person name="Raftis F."/>
            <person name="Sallet E."/>
            <person name="Schiex T."/>
            <person name="Thomas J."/>
            <person name="Vandecasteele C."/>
            <person name="Vares D."/>
            <person name="Vear F."/>
            <person name="Vautrin S."/>
            <person name="Crespi M."/>
            <person name="Mangin B."/>
            <person name="Burke J.M."/>
            <person name="Salse J."/>
            <person name="Munos S."/>
            <person name="Vincourt P."/>
            <person name="Rieseberg L.H."/>
            <person name="Langlade N.B."/>
        </authorList>
    </citation>
    <scope>NUCLEOTIDE SEQUENCE</scope>
    <source>
        <tissue evidence="2">Leaves</tissue>
    </source>
</reference>
<sequence length="106" mass="11855">MAEKVVALKEMYSEEEVRMMYGFKISGDGYAKVTCGCPSYCYDDVVDALRVFANADLEISSDCTPGCQGLSFFFFCYLDQNLTKAASSFFCWASLTLYCIPTNFLS</sequence>
<dbReference type="Proteomes" id="UP000215914">
    <property type="component" value="Unassembled WGS sequence"/>
</dbReference>
<dbReference type="Pfam" id="PF23292">
    <property type="entry name" value="SAND_ULT1"/>
    <property type="match status" value="1"/>
</dbReference>
<dbReference type="EMBL" id="MNCJ02000324">
    <property type="protein sequence ID" value="KAF5791003.1"/>
    <property type="molecule type" value="Genomic_DNA"/>
</dbReference>
<dbReference type="PANTHER" id="PTHR34053:SF9">
    <property type="entry name" value="TRANSCRIPTION FACTOR ULT FAMILY"/>
    <property type="match status" value="1"/>
</dbReference>
<dbReference type="PANTHER" id="PTHR34053">
    <property type="entry name" value="PROTEIN ULTRAPETALA 1"/>
    <property type="match status" value="1"/>
</dbReference>
<proteinExistence type="predicted"/>
<dbReference type="InterPro" id="IPR057011">
    <property type="entry name" value="ULT1/2_SAND"/>
</dbReference>
<evidence type="ECO:0000313" key="2">
    <source>
        <dbReference type="EMBL" id="KAF5791003.1"/>
    </source>
</evidence>
<organism evidence="2 3">
    <name type="scientific">Helianthus annuus</name>
    <name type="common">Common sunflower</name>
    <dbReference type="NCBI Taxonomy" id="4232"/>
    <lineage>
        <taxon>Eukaryota</taxon>
        <taxon>Viridiplantae</taxon>
        <taxon>Streptophyta</taxon>
        <taxon>Embryophyta</taxon>
        <taxon>Tracheophyta</taxon>
        <taxon>Spermatophyta</taxon>
        <taxon>Magnoliopsida</taxon>
        <taxon>eudicotyledons</taxon>
        <taxon>Gunneridae</taxon>
        <taxon>Pentapetalae</taxon>
        <taxon>asterids</taxon>
        <taxon>campanulids</taxon>
        <taxon>Asterales</taxon>
        <taxon>Asteraceae</taxon>
        <taxon>Asteroideae</taxon>
        <taxon>Heliantheae alliance</taxon>
        <taxon>Heliantheae</taxon>
        <taxon>Helianthus</taxon>
    </lineage>
</organism>
<name>A0A9K3N966_HELAN</name>